<dbReference type="EMBL" id="JAAGYR010000020">
    <property type="protein sequence ID" value="NEN76507.1"/>
    <property type="molecule type" value="Genomic_DNA"/>
</dbReference>
<keyword evidence="2" id="KW-0732">Signal</keyword>
<comment type="similarity">
    <text evidence="1 2">Belongs to the outer membrane factor (OMF) (TC 1.B.17) family.</text>
</comment>
<dbReference type="GO" id="GO:0015562">
    <property type="term" value="F:efflux transmembrane transporter activity"/>
    <property type="evidence" value="ECO:0007669"/>
    <property type="project" value="InterPro"/>
</dbReference>
<proteinExistence type="inferred from homology"/>
<keyword evidence="2" id="KW-0472">Membrane</keyword>
<sequence length="472" mass="51570">MRKISLFLFPFLLSACAVGPDYKEAPSLDIGQNYKASTFPEWSQSTNDWVQITQDDLSQGDWWRRFHDSTLNTLMAELNQSNFQIEQALASYDVALASLRSSRAGLFPALNTNASATRSGGDNQITNSAYSGSISAAWELDLWGKIRREVQASKASAQASAAELANMKLSLQGQLAKAYFNLRLVDAELDLLNRIVGSNERSLKVNENRYQQGVSARADVVSAMSALERARVSAINMKASRQQYESTIAVLLGKAPSQFSLTPEPFMANIPTVPVLLPSALLVRRPDIYIAERAVAKANEEIGIAQSAWLPTLNLSASTGLRESSFSDWLSAPLNFWSLGPALALSIFDGGTRQAAIASSKAEYRGRVAAYRQTVLNALKEVEDKMTLISVLNEQALAQQRALSSAQEFAKITRNQYLAGLVDYLSVTQAEDTANNTEISTLQLNNQRLEATIDLIMALGGGWSVSHDSTNQ</sequence>
<dbReference type="AlphaFoldDB" id="A0A6L9Y9H4"/>
<dbReference type="PANTHER" id="PTHR30203">
    <property type="entry name" value="OUTER MEMBRANE CATION EFFLUX PROTEIN"/>
    <property type="match status" value="1"/>
</dbReference>
<feature type="signal peptide" evidence="2">
    <location>
        <begin position="1"/>
        <end position="19"/>
    </location>
</feature>
<comment type="caution">
    <text evidence="3">The sequence shown here is derived from an EMBL/GenBank/DDBJ whole genome shotgun (WGS) entry which is preliminary data.</text>
</comment>
<dbReference type="PANTHER" id="PTHR30203:SF33">
    <property type="entry name" value="BLR4455 PROTEIN"/>
    <property type="match status" value="1"/>
</dbReference>
<comment type="subcellular location">
    <subcellularLocation>
        <location evidence="2">Cell membrane</location>
        <topology evidence="2">Lipid-anchor</topology>
    </subcellularLocation>
</comment>
<evidence type="ECO:0000256" key="2">
    <source>
        <dbReference type="RuleBase" id="RU362097"/>
    </source>
</evidence>
<organism evidence="3 4">
    <name type="scientific">Pelistega ratti</name>
    <dbReference type="NCBI Taxonomy" id="2652177"/>
    <lineage>
        <taxon>Bacteria</taxon>
        <taxon>Pseudomonadati</taxon>
        <taxon>Pseudomonadota</taxon>
        <taxon>Betaproteobacteria</taxon>
        <taxon>Burkholderiales</taxon>
        <taxon>Alcaligenaceae</taxon>
        <taxon>Pelistega</taxon>
    </lineage>
</organism>
<feature type="chain" id="PRO_5027155025" evidence="2">
    <location>
        <begin position="20"/>
        <end position="472"/>
    </location>
</feature>
<keyword evidence="2" id="KW-0449">Lipoprotein</keyword>
<dbReference type="GO" id="GO:0005886">
    <property type="term" value="C:plasma membrane"/>
    <property type="evidence" value="ECO:0007669"/>
    <property type="project" value="UniProtKB-SubCell"/>
</dbReference>
<reference evidence="3 4" key="1">
    <citation type="submission" date="2020-02" db="EMBL/GenBank/DDBJ databases">
        <title>Pelistega sp. NLN82 were isolated from wild rodents of the Hainan Island.</title>
        <authorList>
            <person name="Niu N."/>
            <person name="Zhou J."/>
        </authorList>
    </citation>
    <scope>NUCLEOTIDE SEQUENCE [LARGE SCALE GENOMIC DNA]</scope>
    <source>
        <strain evidence="3 4">NLN82</strain>
    </source>
</reference>
<evidence type="ECO:0000313" key="4">
    <source>
        <dbReference type="Proteomes" id="UP000477651"/>
    </source>
</evidence>
<keyword evidence="2" id="KW-0564">Palmitate</keyword>
<dbReference type="Gene3D" id="2.20.200.10">
    <property type="entry name" value="Outer membrane efflux proteins (OEP)"/>
    <property type="match status" value="1"/>
</dbReference>
<dbReference type="Proteomes" id="UP000477651">
    <property type="component" value="Unassembled WGS sequence"/>
</dbReference>
<dbReference type="InterPro" id="IPR003423">
    <property type="entry name" value="OMP_efflux"/>
</dbReference>
<keyword evidence="4" id="KW-1185">Reference proteome</keyword>
<keyword evidence="2" id="KW-0812">Transmembrane</keyword>
<dbReference type="RefSeq" id="WP_163764913.1">
    <property type="nucleotide sequence ID" value="NZ_JAAGYR010000020.1"/>
</dbReference>
<protein>
    <submittedName>
        <fullName evidence="3">Efflux transporter outer membrane subunit</fullName>
    </submittedName>
</protein>
<evidence type="ECO:0000313" key="3">
    <source>
        <dbReference type="EMBL" id="NEN76507.1"/>
    </source>
</evidence>
<dbReference type="Pfam" id="PF02321">
    <property type="entry name" value="OEP"/>
    <property type="match status" value="2"/>
</dbReference>
<dbReference type="Gene3D" id="1.20.1600.10">
    <property type="entry name" value="Outer membrane efflux proteins (OEP)"/>
    <property type="match status" value="1"/>
</dbReference>
<dbReference type="InterPro" id="IPR010131">
    <property type="entry name" value="MdtP/NodT-like"/>
</dbReference>
<evidence type="ECO:0000256" key="1">
    <source>
        <dbReference type="ARBA" id="ARBA00007613"/>
    </source>
</evidence>
<gene>
    <name evidence="3" type="ORF">F9B74_09315</name>
</gene>
<dbReference type="PROSITE" id="PS51257">
    <property type="entry name" value="PROKAR_LIPOPROTEIN"/>
    <property type="match status" value="1"/>
</dbReference>
<dbReference type="SUPFAM" id="SSF56954">
    <property type="entry name" value="Outer membrane efflux proteins (OEP)"/>
    <property type="match status" value="1"/>
</dbReference>
<name>A0A6L9Y9H4_9BURK</name>
<keyword evidence="2" id="KW-1134">Transmembrane beta strand</keyword>
<dbReference type="NCBIfam" id="TIGR01845">
    <property type="entry name" value="outer_NodT"/>
    <property type="match status" value="1"/>
</dbReference>
<accession>A0A6L9Y9H4</accession>